<evidence type="ECO:0000313" key="3">
    <source>
        <dbReference type="WBParaSite" id="maker-unitig_22228-snap-gene-0.1-mRNA-1"/>
    </source>
</evidence>
<evidence type="ECO:0000313" key="2">
    <source>
        <dbReference type="Proteomes" id="UP000095280"/>
    </source>
</evidence>
<dbReference type="Proteomes" id="UP000095280">
    <property type="component" value="Unplaced"/>
</dbReference>
<feature type="region of interest" description="Disordered" evidence="1">
    <location>
        <begin position="1"/>
        <end position="29"/>
    </location>
</feature>
<organism evidence="2 3">
    <name type="scientific">Macrostomum lignano</name>
    <dbReference type="NCBI Taxonomy" id="282301"/>
    <lineage>
        <taxon>Eukaryota</taxon>
        <taxon>Metazoa</taxon>
        <taxon>Spiralia</taxon>
        <taxon>Lophotrochozoa</taxon>
        <taxon>Platyhelminthes</taxon>
        <taxon>Rhabditophora</taxon>
        <taxon>Macrostomorpha</taxon>
        <taxon>Macrostomida</taxon>
        <taxon>Macrostomidae</taxon>
        <taxon>Macrostomum</taxon>
    </lineage>
</organism>
<keyword evidence="2" id="KW-1185">Reference proteome</keyword>
<proteinExistence type="predicted"/>
<feature type="compositionally biased region" description="Basic and acidic residues" evidence="1">
    <location>
        <begin position="1"/>
        <end position="15"/>
    </location>
</feature>
<protein>
    <submittedName>
        <fullName evidence="3">EF-hand domain-containing protein</fullName>
    </submittedName>
</protein>
<reference evidence="3" key="1">
    <citation type="submission" date="2016-11" db="UniProtKB">
        <authorList>
            <consortium name="WormBaseParasite"/>
        </authorList>
    </citation>
    <scope>IDENTIFICATION</scope>
</reference>
<dbReference type="WBParaSite" id="maker-unitig_22228-snap-gene-0.1-mRNA-1">
    <property type="protein sequence ID" value="maker-unitig_22228-snap-gene-0.1-mRNA-1"/>
    <property type="gene ID" value="maker-unitig_22228-snap-gene-0.1"/>
</dbReference>
<dbReference type="AlphaFoldDB" id="A0A1I8F6X9"/>
<accession>A0A1I8F6X9</accession>
<name>A0A1I8F6X9_9PLAT</name>
<dbReference type="Gene3D" id="1.10.238.10">
    <property type="entry name" value="EF-hand"/>
    <property type="match status" value="1"/>
</dbReference>
<evidence type="ECO:0000256" key="1">
    <source>
        <dbReference type="SAM" id="MobiDB-lite"/>
    </source>
</evidence>
<sequence>MDAIFDKSTRTGSDLRRRHHGGGPQGVYKLQAHPKFPEAASGTEDRVFNGVPAHLRGRGHVDGTITKDEFMNYYSGVSASVDNDAYFALIMKNRLRCSCFLHRAEI</sequence>